<keyword evidence="7 10" id="KW-0472">Membrane</keyword>
<evidence type="ECO:0000256" key="10">
    <source>
        <dbReference type="SAM" id="Phobius"/>
    </source>
</evidence>
<evidence type="ECO:0000256" key="8">
    <source>
        <dbReference type="ARBA" id="ARBA00023157"/>
    </source>
</evidence>
<comment type="subcellular location">
    <subcellularLocation>
        <location evidence="1">Membrane</location>
        <topology evidence="1">Multi-pass membrane protein</topology>
    </subcellularLocation>
</comment>
<dbReference type="PANTHER" id="PTHR34573:SF1">
    <property type="entry name" value="VITAMIN K EPOXIDE REDUCTASE DOMAIN-CONTAINING PROTEIN"/>
    <property type="match status" value="1"/>
</dbReference>
<keyword evidence="8" id="KW-1015">Disulfide bond</keyword>
<feature type="transmembrane region" description="Helical" evidence="10">
    <location>
        <begin position="7"/>
        <end position="26"/>
    </location>
</feature>
<reference evidence="12 13" key="1">
    <citation type="journal article" date="2013" name="Biodegradation">
        <title>Quantitative proteomic analysis of ibuprofen-degrading Patulibacter sp. strain I11.</title>
        <authorList>
            <person name="Almeida B."/>
            <person name="Kjeldal H."/>
            <person name="Lolas I."/>
            <person name="Knudsen A.D."/>
            <person name="Carvalho G."/>
            <person name="Nielsen K.L."/>
            <person name="Barreto Crespo M.T."/>
            <person name="Stensballe A."/>
            <person name="Nielsen J.L."/>
        </authorList>
    </citation>
    <scope>NUCLEOTIDE SEQUENCE [LARGE SCALE GENOMIC DNA]</scope>
    <source>
        <strain evidence="12 13">I11</strain>
    </source>
</reference>
<dbReference type="Pfam" id="PF07884">
    <property type="entry name" value="VKOR"/>
    <property type="match status" value="1"/>
</dbReference>
<evidence type="ECO:0000256" key="7">
    <source>
        <dbReference type="ARBA" id="ARBA00023136"/>
    </source>
</evidence>
<keyword evidence="5 10" id="KW-1133">Transmembrane helix</keyword>
<keyword evidence="13" id="KW-1185">Reference proteome</keyword>
<keyword evidence="6" id="KW-0560">Oxidoreductase</keyword>
<accession>H0E899</accession>
<evidence type="ECO:0000256" key="9">
    <source>
        <dbReference type="ARBA" id="ARBA00023284"/>
    </source>
</evidence>
<dbReference type="Proteomes" id="UP000005143">
    <property type="component" value="Unassembled WGS sequence"/>
</dbReference>
<name>H0E899_9ACTN</name>
<evidence type="ECO:0000256" key="5">
    <source>
        <dbReference type="ARBA" id="ARBA00022989"/>
    </source>
</evidence>
<feature type="transmembrane region" description="Helical" evidence="10">
    <location>
        <begin position="105"/>
        <end position="125"/>
    </location>
</feature>
<evidence type="ECO:0000256" key="6">
    <source>
        <dbReference type="ARBA" id="ARBA00023002"/>
    </source>
</evidence>
<evidence type="ECO:0000313" key="13">
    <source>
        <dbReference type="Proteomes" id="UP000005143"/>
    </source>
</evidence>
<proteinExistence type="inferred from homology"/>
<gene>
    <name evidence="12" type="ORF">PAI11_30600</name>
</gene>
<dbReference type="SMART" id="SM00756">
    <property type="entry name" value="VKc"/>
    <property type="match status" value="1"/>
</dbReference>
<feature type="transmembrane region" description="Helical" evidence="10">
    <location>
        <begin position="53"/>
        <end position="74"/>
    </location>
</feature>
<dbReference type="CDD" id="cd12916">
    <property type="entry name" value="VKOR_1"/>
    <property type="match status" value="1"/>
</dbReference>
<dbReference type="RefSeq" id="WP_007576746.1">
    <property type="nucleotide sequence ID" value="NZ_AGUD01000241.1"/>
</dbReference>
<keyword evidence="9" id="KW-0676">Redox-active center</keyword>
<sequence>MTDRRLRIASYVIALVGVCAAGYLVYTKYAHGGVCGVSGGCTVVQQSEWSELFGIPVSVLGVVGYGLIFAALTLRGEMARLLLVLFSGGGFLFSMYLMYRAYITLDAFCPFCTTSAVCMTLLFVISATRFVRGPDLVAAATDLDADAEGDEVDERGGVDGELAGA</sequence>
<dbReference type="GO" id="GO:0048038">
    <property type="term" value="F:quinone binding"/>
    <property type="evidence" value="ECO:0007669"/>
    <property type="project" value="UniProtKB-KW"/>
</dbReference>
<comment type="caution">
    <text evidence="12">The sequence shown here is derived from an EMBL/GenBank/DDBJ whole genome shotgun (WGS) entry which is preliminary data.</text>
</comment>
<dbReference type="EMBL" id="AGUD01000241">
    <property type="protein sequence ID" value="EHN10100.1"/>
    <property type="molecule type" value="Genomic_DNA"/>
</dbReference>
<feature type="domain" description="Vitamin K epoxide reductase" evidence="11">
    <location>
        <begin position="3"/>
        <end position="130"/>
    </location>
</feature>
<dbReference type="GO" id="GO:0016491">
    <property type="term" value="F:oxidoreductase activity"/>
    <property type="evidence" value="ECO:0007669"/>
    <property type="project" value="UniProtKB-KW"/>
</dbReference>
<keyword evidence="3 10" id="KW-0812">Transmembrane</keyword>
<evidence type="ECO:0000256" key="4">
    <source>
        <dbReference type="ARBA" id="ARBA00022719"/>
    </source>
</evidence>
<evidence type="ECO:0000256" key="1">
    <source>
        <dbReference type="ARBA" id="ARBA00004141"/>
    </source>
</evidence>
<keyword evidence="4" id="KW-0874">Quinone</keyword>
<evidence type="ECO:0000313" key="12">
    <source>
        <dbReference type="EMBL" id="EHN10100.1"/>
    </source>
</evidence>
<protein>
    <recommendedName>
        <fullName evidence="11">Vitamin K epoxide reductase domain-containing protein</fullName>
    </recommendedName>
</protein>
<dbReference type="GO" id="GO:0016020">
    <property type="term" value="C:membrane"/>
    <property type="evidence" value="ECO:0007669"/>
    <property type="project" value="UniProtKB-SubCell"/>
</dbReference>
<dbReference type="AlphaFoldDB" id="H0E899"/>
<feature type="transmembrane region" description="Helical" evidence="10">
    <location>
        <begin position="81"/>
        <end position="99"/>
    </location>
</feature>
<dbReference type="InterPro" id="IPR044698">
    <property type="entry name" value="VKOR/LTO1"/>
</dbReference>
<dbReference type="OrthoDB" id="9783799at2"/>
<organism evidence="12 13">
    <name type="scientific">Patulibacter medicamentivorans</name>
    <dbReference type="NCBI Taxonomy" id="1097667"/>
    <lineage>
        <taxon>Bacteria</taxon>
        <taxon>Bacillati</taxon>
        <taxon>Actinomycetota</taxon>
        <taxon>Thermoleophilia</taxon>
        <taxon>Solirubrobacterales</taxon>
        <taxon>Patulibacteraceae</taxon>
        <taxon>Patulibacter</taxon>
    </lineage>
</organism>
<dbReference type="InterPro" id="IPR038354">
    <property type="entry name" value="VKOR_sf"/>
</dbReference>
<comment type="similarity">
    <text evidence="2">Belongs to the VKOR family.</text>
</comment>
<evidence type="ECO:0000256" key="2">
    <source>
        <dbReference type="ARBA" id="ARBA00006214"/>
    </source>
</evidence>
<dbReference type="InterPro" id="IPR012932">
    <property type="entry name" value="VKOR"/>
</dbReference>
<dbReference type="PANTHER" id="PTHR34573">
    <property type="entry name" value="VKC DOMAIN-CONTAINING PROTEIN"/>
    <property type="match status" value="1"/>
</dbReference>
<dbReference type="Gene3D" id="1.20.1440.130">
    <property type="entry name" value="VKOR domain"/>
    <property type="match status" value="1"/>
</dbReference>
<evidence type="ECO:0000259" key="11">
    <source>
        <dbReference type="SMART" id="SM00756"/>
    </source>
</evidence>
<evidence type="ECO:0000256" key="3">
    <source>
        <dbReference type="ARBA" id="ARBA00022692"/>
    </source>
</evidence>